<organism evidence="2 3">
    <name type="scientific">Halopseudomonas oceani</name>
    <dbReference type="NCBI Taxonomy" id="1708783"/>
    <lineage>
        <taxon>Bacteria</taxon>
        <taxon>Pseudomonadati</taxon>
        <taxon>Pseudomonadota</taxon>
        <taxon>Gammaproteobacteria</taxon>
        <taxon>Pseudomonadales</taxon>
        <taxon>Pseudomonadaceae</taxon>
        <taxon>Halopseudomonas</taxon>
    </lineage>
</organism>
<dbReference type="OrthoDB" id="5625143at2"/>
<sequence>MATKSRSKFFRVAVEGGTTDGRKIERQWLEDAAANYNTNTYSARVWMEHFRSITADGPFRAYGDVVALKTEEVEVAGQKRLALFAQIEPTDELIAINKKRQKLFTSIEINPRFSDTGKAYMEGLAVTDSPASLGTEMLTFSAQNPDVNPLAGRKQHKDNLFTEALEVELDFEDVTPAEPSKAEGIFARVREALGKQKDKEGKDATLFNELGQSVEEIAQHLANQDKQVTQLKAELDTLRTDFKSASEQLKKLENEPDQDYTQRPPATGGEGQILATY</sequence>
<protein>
    <submittedName>
        <fullName evidence="2">Phage capsid protein</fullName>
    </submittedName>
</protein>
<dbReference type="RefSeq" id="WP_104738655.1">
    <property type="nucleotide sequence ID" value="NZ_BMHR01000010.1"/>
</dbReference>
<evidence type="ECO:0000256" key="1">
    <source>
        <dbReference type="SAM" id="MobiDB-lite"/>
    </source>
</evidence>
<evidence type="ECO:0000313" key="3">
    <source>
        <dbReference type="Proteomes" id="UP000243451"/>
    </source>
</evidence>
<comment type="caution">
    <text evidence="2">The sequence shown here is derived from an EMBL/GenBank/DDBJ whole genome shotgun (WGS) entry which is preliminary data.</text>
</comment>
<keyword evidence="3" id="KW-1185">Reference proteome</keyword>
<dbReference type="AlphaFoldDB" id="A0A2P4EUC3"/>
<dbReference type="Pfam" id="PF05929">
    <property type="entry name" value="Phage_GPO"/>
    <property type="match status" value="1"/>
</dbReference>
<dbReference type="Proteomes" id="UP000243451">
    <property type="component" value="Unassembled WGS sequence"/>
</dbReference>
<dbReference type="EMBL" id="PPSK01000010">
    <property type="protein sequence ID" value="POB03032.1"/>
    <property type="molecule type" value="Genomic_DNA"/>
</dbReference>
<accession>A0A2P4EUC3</accession>
<gene>
    <name evidence="2" type="ORF">C1949_11745</name>
</gene>
<proteinExistence type="predicted"/>
<feature type="region of interest" description="Disordered" evidence="1">
    <location>
        <begin position="246"/>
        <end position="277"/>
    </location>
</feature>
<dbReference type="InterPro" id="IPR009228">
    <property type="entry name" value="Capsid_scaffold_GpO"/>
</dbReference>
<reference evidence="2 3" key="1">
    <citation type="submission" date="2018-01" db="EMBL/GenBank/DDBJ databases">
        <title>Draft genome of the type strain Pseudomonas oceani DSM 100277 isolated from the deep water in Okinawa trough, northwestern Pacific Ocean.</title>
        <authorList>
            <person name="Gomila M."/>
            <person name="Mulet M."/>
            <person name="Garcia-Valdes E."/>
            <person name="Lalucat J."/>
        </authorList>
    </citation>
    <scope>NUCLEOTIDE SEQUENCE [LARGE SCALE GENOMIC DNA]</scope>
    <source>
        <strain evidence="2 3">DSM 100277</strain>
    </source>
</reference>
<evidence type="ECO:0000313" key="2">
    <source>
        <dbReference type="EMBL" id="POB03032.1"/>
    </source>
</evidence>
<name>A0A2P4EUC3_9GAMM</name>